<evidence type="ECO:0000313" key="2">
    <source>
        <dbReference type="Proteomes" id="UP000008177"/>
    </source>
</evidence>
<accession>G2XPS9</accession>
<name>G2XPS9_BOTF4</name>
<dbReference type="HOGENOM" id="CLU_3279360_0_0_1"/>
<gene>
    <name evidence="1" type="ORF">BofuT4_uP071130.1</name>
</gene>
<evidence type="ECO:0000313" key="1">
    <source>
        <dbReference type="EMBL" id="CCD42817.1"/>
    </source>
</evidence>
<proteinExistence type="predicted"/>
<dbReference type="AlphaFoldDB" id="G2XPS9"/>
<dbReference type="Proteomes" id="UP000008177">
    <property type="component" value="Unplaced contigs"/>
</dbReference>
<dbReference type="InParanoid" id="G2XPS9"/>
<organism evidence="1 2">
    <name type="scientific">Botryotinia fuckeliana (strain T4)</name>
    <name type="common">Noble rot fungus</name>
    <name type="synonym">Botrytis cinerea</name>
    <dbReference type="NCBI Taxonomy" id="999810"/>
    <lineage>
        <taxon>Eukaryota</taxon>
        <taxon>Fungi</taxon>
        <taxon>Dikarya</taxon>
        <taxon>Ascomycota</taxon>
        <taxon>Pezizomycotina</taxon>
        <taxon>Leotiomycetes</taxon>
        <taxon>Helotiales</taxon>
        <taxon>Sclerotiniaceae</taxon>
        <taxon>Botrytis</taxon>
    </lineage>
</organism>
<sequence>MNDPTSVYPWTTQINDYVLMLQLYAAVQFQKTQTVDLLDHT</sequence>
<protein>
    <submittedName>
        <fullName evidence="1">Uncharacterized protein</fullName>
    </submittedName>
</protein>
<reference evidence="2" key="1">
    <citation type="journal article" date="2011" name="PLoS Genet.">
        <title>Genomic analysis of the necrotrophic fungal pathogens Sclerotinia sclerotiorum and Botrytis cinerea.</title>
        <authorList>
            <person name="Amselem J."/>
            <person name="Cuomo C.A."/>
            <person name="van Kan J.A."/>
            <person name="Viaud M."/>
            <person name="Benito E.P."/>
            <person name="Couloux A."/>
            <person name="Coutinho P.M."/>
            <person name="de Vries R.P."/>
            <person name="Dyer P.S."/>
            <person name="Fillinger S."/>
            <person name="Fournier E."/>
            <person name="Gout L."/>
            <person name="Hahn M."/>
            <person name="Kohn L."/>
            <person name="Lapalu N."/>
            <person name="Plummer K.M."/>
            <person name="Pradier J.M."/>
            <person name="Quevillon E."/>
            <person name="Sharon A."/>
            <person name="Simon A."/>
            <person name="ten Have A."/>
            <person name="Tudzynski B."/>
            <person name="Tudzynski P."/>
            <person name="Wincker P."/>
            <person name="Andrew M."/>
            <person name="Anthouard V."/>
            <person name="Beever R.E."/>
            <person name="Beffa R."/>
            <person name="Benoit I."/>
            <person name="Bouzid O."/>
            <person name="Brault B."/>
            <person name="Chen Z."/>
            <person name="Choquer M."/>
            <person name="Collemare J."/>
            <person name="Cotton P."/>
            <person name="Danchin E.G."/>
            <person name="Da Silva C."/>
            <person name="Gautier A."/>
            <person name="Giraud C."/>
            <person name="Giraud T."/>
            <person name="Gonzalez C."/>
            <person name="Grossetete S."/>
            <person name="Guldener U."/>
            <person name="Henrissat B."/>
            <person name="Howlett B.J."/>
            <person name="Kodira C."/>
            <person name="Kretschmer M."/>
            <person name="Lappartient A."/>
            <person name="Leroch M."/>
            <person name="Levis C."/>
            <person name="Mauceli E."/>
            <person name="Neuveglise C."/>
            <person name="Oeser B."/>
            <person name="Pearson M."/>
            <person name="Poulain J."/>
            <person name="Poussereau N."/>
            <person name="Quesneville H."/>
            <person name="Rascle C."/>
            <person name="Schumacher J."/>
            <person name="Segurens B."/>
            <person name="Sexton A."/>
            <person name="Silva E."/>
            <person name="Sirven C."/>
            <person name="Soanes D.M."/>
            <person name="Talbot N.J."/>
            <person name="Templeton M."/>
            <person name="Yandava C."/>
            <person name="Yarden O."/>
            <person name="Zeng Q."/>
            <person name="Rollins J.A."/>
            <person name="Lebrun M.H."/>
            <person name="Dickman M."/>
        </authorList>
    </citation>
    <scope>NUCLEOTIDE SEQUENCE [LARGE SCALE GENOMIC DNA]</scope>
    <source>
        <strain evidence="2">T4</strain>
    </source>
</reference>
<dbReference type="EMBL" id="FQ790250">
    <property type="protein sequence ID" value="CCD42817.1"/>
    <property type="molecule type" value="Genomic_DNA"/>
</dbReference>